<dbReference type="Gene3D" id="3.30.200.20">
    <property type="entry name" value="Phosphorylase Kinase, domain 1"/>
    <property type="match status" value="1"/>
</dbReference>
<keyword evidence="7" id="KW-0418">Kinase</keyword>
<evidence type="ECO:0000259" key="11">
    <source>
        <dbReference type="PROSITE" id="PS50011"/>
    </source>
</evidence>
<dbReference type="GO" id="GO:0019888">
    <property type="term" value="F:protein phosphatase regulator activity"/>
    <property type="evidence" value="ECO:0007669"/>
    <property type="project" value="InterPro"/>
</dbReference>
<dbReference type="PRINTS" id="PR00600">
    <property type="entry name" value="PP2APR55"/>
</dbReference>
<feature type="region of interest" description="Disordered" evidence="10">
    <location>
        <begin position="618"/>
        <end position="658"/>
    </location>
</feature>
<dbReference type="InterPro" id="IPR008271">
    <property type="entry name" value="Ser/Thr_kinase_AS"/>
</dbReference>
<evidence type="ECO:0000256" key="6">
    <source>
        <dbReference type="ARBA" id="ARBA00022741"/>
    </source>
</evidence>
<dbReference type="GO" id="GO:0098813">
    <property type="term" value="P:nuclear chromosome segregation"/>
    <property type="evidence" value="ECO:0007669"/>
    <property type="project" value="UniProtKB-ARBA"/>
</dbReference>
<dbReference type="InterPro" id="IPR015943">
    <property type="entry name" value="WD40/YVTN_repeat-like_dom_sf"/>
</dbReference>
<dbReference type="InterPro" id="IPR011009">
    <property type="entry name" value="Kinase-like_dom_sf"/>
</dbReference>
<dbReference type="PROSITE" id="PS01025">
    <property type="entry name" value="PR55_2"/>
    <property type="match status" value="1"/>
</dbReference>
<dbReference type="EMBL" id="AP028215">
    <property type="protein sequence ID" value="BEI91740.1"/>
    <property type="molecule type" value="Genomic_DNA"/>
</dbReference>
<feature type="region of interest" description="Disordered" evidence="10">
    <location>
        <begin position="436"/>
        <end position="496"/>
    </location>
</feature>
<gene>
    <name evidence="12" type="primary">CDC55</name>
    <name evidence="12" type="ORF">CcaverHIS019_0405600</name>
</gene>
<dbReference type="GO" id="GO:0005524">
    <property type="term" value="F:ATP binding"/>
    <property type="evidence" value="ECO:0007669"/>
    <property type="project" value="UniProtKB-UniRule"/>
</dbReference>
<dbReference type="PROSITE" id="PS01024">
    <property type="entry name" value="PR55_1"/>
    <property type="match status" value="1"/>
</dbReference>
<keyword evidence="2" id="KW-0723">Serine/threonine-protein kinase</keyword>
<dbReference type="Proteomes" id="UP001233271">
    <property type="component" value="Chromosome 4"/>
</dbReference>
<evidence type="ECO:0000313" key="13">
    <source>
        <dbReference type="Proteomes" id="UP001233271"/>
    </source>
</evidence>
<dbReference type="SUPFAM" id="SSF50978">
    <property type="entry name" value="WD40 repeat-like"/>
    <property type="match status" value="1"/>
</dbReference>
<keyword evidence="8 9" id="KW-0067">ATP-binding</keyword>
<evidence type="ECO:0000256" key="5">
    <source>
        <dbReference type="ARBA" id="ARBA00022737"/>
    </source>
</evidence>
<dbReference type="KEGG" id="ccac:CcaHIS019_0405600"/>
<dbReference type="InterPro" id="IPR036322">
    <property type="entry name" value="WD40_repeat_dom_sf"/>
</dbReference>
<feature type="compositionally biased region" description="Basic and acidic residues" evidence="10">
    <location>
        <begin position="645"/>
        <end position="656"/>
    </location>
</feature>
<dbReference type="InterPro" id="IPR000719">
    <property type="entry name" value="Prot_kinase_dom"/>
</dbReference>
<dbReference type="SMART" id="SM00220">
    <property type="entry name" value="S_TKc"/>
    <property type="match status" value="1"/>
</dbReference>
<keyword evidence="6 9" id="KW-0547">Nucleotide-binding</keyword>
<evidence type="ECO:0000256" key="1">
    <source>
        <dbReference type="ARBA" id="ARBA00008259"/>
    </source>
</evidence>
<dbReference type="GO" id="GO:0000159">
    <property type="term" value="C:protein phosphatase type 2A complex"/>
    <property type="evidence" value="ECO:0007669"/>
    <property type="project" value="InterPro"/>
</dbReference>
<dbReference type="InterPro" id="IPR017441">
    <property type="entry name" value="Protein_kinase_ATP_BS"/>
</dbReference>
<evidence type="ECO:0000256" key="9">
    <source>
        <dbReference type="PROSITE-ProRule" id="PRU10141"/>
    </source>
</evidence>
<evidence type="ECO:0000256" key="2">
    <source>
        <dbReference type="ARBA" id="ARBA00022527"/>
    </source>
</evidence>
<dbReference type="PROSITE" id="PS50011">
    <property type="entry name" value="PROTEIN_KINASE_DOM"/>
    <property type="match status" value="1"/>
</dbReference>
<comment type="similarity">
    <text evidence="1">Belongs to the phosphatase 2A regulatory subunit B family.</text>
</comment>
<organism evidence="12 13">
    <name type="scientific">Cutaneotrichosporon cavernicola</name>
    <dbReference type="NCBI Taxonomy" id="279322"/>
    <lineage>
        <taxon>Eukaryota</taxon>
        <taxon>Fungi</taxon>
        <taxon>Dikarya</taxon>
        <taxon>Basidiomycota</taxon>
        <taxon>Agaricomycotina</taxon>
        <taxon>Tremellomycetes</taxon>
        <taxon>Trichosporonales</taxon>
        <taxon>Trichosporonaceae</taxon>
        <taxon>Cutaneotrichosporon</taxon>
    </lineage>
</organism>
<keyword evidence="3" id="KW-0853">WD repeat</keyword>
<dbReference type="InterPro" id="IPR027084">
    <property type="entry name" value="Mps1_cat"/>
</dbReference>
<dbReference type="GeneID" id="85495610"/>
<feature type="region of interest" description="Disordered" evidence="10">
    <location>
        <begin position="511"/>
        <end position="606"/>
    </location>
</feature>
<dbReference type="PROSITE" id="PS00107">
    <property type="entry name" value="PROTEIN_KINASE_ATP"/>
    <property type="match status" value="1"/>
</dbReference>
<dbReference type="PANTHER" id="PTHR11871">
    <property type="entry name" value="PROTEIN PHOSPHATASE PP2A REGULATORY SUBUNIT B"/>
    <property type="match status" value="1"/>
</dbReference>
<feature type="compositionally biased region" description="Low complexity" evidence="10">
    <location>
        <begin position="459"/>
        <end position="475"/>
    </location>
</feature>
<dbReference type="GO" id="GO:0007094">
    <property type="term" value="P:mitotic spindle assembly checkpoint signaling"/>
    <property type="evidence" value="ECO:0007669"/>
    <property type="project" value="UniProtKB-ARBA"/>
</dbReference>
<name>A0AA48QVV2_9TREE</name>
<evidence type="ECO:0000256" key="7">
    <source>
        <dbReference type="ARBA" id="ARBA00022777"/>
    </source>
</evidence>
<evidence type="ECO:0000256" key="4">
    <source>
        <dbReference type="ARBA" id="ARBA00022679"/>
    </source>
</evidence>
<dbReference type="InterPro" id="IPR001680">
    <property type="entry name" value="WD40_rpt"/>
</dbReference>
<sequence length="1004" mass="112774">MDPEATTNQWRFAQCFGDKGEVEDITEADIISTVEFDHTGDYLATGDKGGRVVLFERNEQKKGCEYKFYTEFQSHEPEFDYLKSLEIEEKINRIRWCKRQNAAHFLLSTNDKTIKLWKVFDKQIKVVAENNHSQDITGGGPVGAVQPQLRLPRMTTHDSITAAVPRKVYANAHAYHINSISVNSDGETYISADDLRINLWNLNISDQSFNIVDIKPVNMEELTEVITAAEFHPIHCNLFMYSSSKGTIKLADMRESALCDQHAKLFEEEEDPSQKSFFSEIISSISDVKFSRDGRYILSRDYLTLKIWDLNMENKPVKTINIHDHLRQKLCDLYENDCIFDKFECTFSGDGSQVMTGSYHNYFRIYDVNSDNDVVLQADKSAFKAKKIGGARGKVPGKKEGMQTEGIDFAKKILHGSWHPRENTIAIAATNNLYAHPSPPVTDHQPPSYFDKRSRTLPSHDSSPAWSSTSTPPSDHLQPLRPLPSTHSASELDDASRSSIIKAHPRIVSAPLSSSTLSNSGRFDESSSSTFKSRDDPGAERTRNTFVTPGLTQRTLGTISSARRTNKPVSNLSRFGGPARRIARADHEGAEPEAPEGSPVSTDASMDSALTRHESVEHLDHEVEEETFRPHRESPPPARYRSPPPRREEVNSEGYDRLGILGRGGSSKVYSVLGHTKRVVYALKRVGLERADAETYQSYTNEIELLRRLRGHDRIIQLIDHQITFNSSGRPKLLMMVMECGEIDFAALLDEQRYKPLNMSFVGLYWQQMLEAVQAVHAENVVHTDLKPANFVLVKGRLKIIDFGIAKAIANDTVNIQRDQQIGTVNYMSPEAIQRMNNQKVLKLSYPSDVWSLGCILYQMVYGNPPFHAIPGGPLSKMNKIADPTHRIDYPLTAVFSPPGMSDSPPTQTAVTIPSEAIATMRGCLDYHKVRRLTIPQLLDHEFLSPSGPRNSAPPQDSTWITKEQMAIMVSFVQKSRDQRSTPQQVADDLFDQLAAQNSLATSS</sequence>
<evidence type="ECO:0000256" key="8">
    <source>
        <dbReference type="ARBA" id="ARBA00022840"/>
    </source>
</evidence>
<feature type="compositionally biased region" description="Basic and acidic residues" evidence="10">
    <location>
        <begin position="618"/>
        <end position="634"/>
    </location>
</feature>
<dbReference type="SUPFAM" id="SSF56112">
    <property type="entry name" value="Protein kinase-like (PK-like)"/>
    <property type="match status" value="1"/>
</dbReference>
<evidence type="ECO:0000256" key="10">
    <source>
        <dbReference type="SAM" id="MobiDB-lite"/>
    </source>
</evidence>
<feature type="compositionally biased region" description="Low complexity" evidence="10">
    <location>
        <begin position="511"/>
        <end position="520"/>
    </location>
</feature>
<evidence type="ECO:0000313" key="12">
    <source>
        <dbReference type="EMBL" id="BEI91740.1"/>
    </source>
</evidence>
<evidence type="ECO:0000256" key="3">
    <source>
        <dbReference type="ARBA" id="ARBA00022574"/>
    </source>
</evidence>
<dbReference type="Pfam" id="PF00069">
    <property type="entry name" value="Pkinase"/>
    <property type="match status" value="1"/>
</dbReference>
<feature type="compositionally biased region" description="Basic and acidic residues" evidence="10">
    <location>
        <begin position="532"/>
        <end position="543"/>
    </location>
</feature>
<keyword evidence="5" id="KW-0677">Repeat</keyword>
<dbReference type="FunFam" id="3.30.200.20:FF:000131">
    <property type="entry name" value="Dual specificity protein kinase TTK"/>
    <property type="match status" value="1"/>
</dbReference>
<protein>
    <recommendedName>
        <fullName evidence="11">Protein kinase domain-containing protein</fullName>
    </recommendedName>
</protein>
<keyword evidence="4" id="KW-0808">Transferase</keyword>
<proteinExistence type="inferred from homology"/>
<dbReference type="PROSITE" id="PS00108">
    <property type="entry name" value="PROTEIN_KINASE_ST"/>
    <property type="match status" value="1"/>
</dbReference>
<dbReference type="Gene3D" id="2.130.10.10">
    <property type="entry name" value="YVTN repeat-like/Quinoprotein amine dehydrogenase"/>
    <property type="match status" value="1"/>
</dbReference>
<dbReference type="InterPro" id="IPR000009">
    <property type="entry name" value="PP2A_PR55"/>
</dbReference>
<keyword evidence="13" id="KW-1185">Reference proteome</keyword>
<dbReference type="GO" id="GO:0004674">
    <property type="term" value="F:protein serine/threonine kinase activity"/>
    <property type="evidence" value="ECO:0007669"/>
    <property type="project" value="UniProtKB-KW"/>
</dbReference>
<feature type="domain" description="Protein kinase" evidence="11">
    <location>
        <begin position="655"/>
        <end position="944"/>
    </location>
</feature>
<dbReference type="Gene3D" id="1.10.510.10">
    <property type="entry name" value="Transferase(Phosphotransferase) domain 1"/>
    <property type="match status" value="1"/>
</dbReference>
<accession>A0AA48QVV2</accession>
<dbReference type="CDD" id="cd14131">
    <property type="entry name" value="PKc_Mps1"/>
    <property type="match status" value="1"/>
</dbReference>
<dbReference type="AlphaFoldDB" id="A0AA48QVV2"/>
<dbReference type="InterPro" id="IPR018067">
    <property type="entry name" value="PP2A_PR55_CS"/>
</dbReference>
<feature type="binding site" evidence="9">
    <location>
        <position position="684"/>
    </location>
    <ligand>
        <name>ATP</name>
        <dbReference type="ChEBI" id="CHEBI:30616"/>
    </ligand>
</feature>
<dbReference type="SMART" id="SM00320">
    <property type="entry name" value="WD40"/>
    <property type="match status" value="6"/>
</dbReference>
<dbReference type="RefSeq" id="XP_060457005.1">
    <property type="nucleotide sequence ID" value="XM_060600408.1"/>
</dbReference>
<dbReference type="FunFam" id="1.10.510.10:FF:000224">
    <property type="entry name" value="serine/threonine-protein kinase mph1 isoform X1"/>
    <property type="match status" value="1"/>
</dbReference>
<reference evidence="12" key="1">
    <citation type="journal article" date="2023" name="BMC Genomics">
        <title>Chromosome-level genome assemblies of Cutaneotrichosporon spp. (Trichosporonales, Basidiomycota) reveal imbalanced evolution between nucleotide sequences and chromosome synteny.</title>
        <authorList>
            <person name="Kobayashi Y."/>
            <person name="Kayamori A."/>
            <person name="Aoki K."/>
            <person name="Shiwa Y."/>
            <person name="Matsutani M."/>
            <person name="Fujita N."/>
            <person name="Sugita T."/>
            <person name="Iwasaki W."/>
            <person name="Tanaka N."/>
            <person name="Takashima M."/>
        </authorList>
    </citation>
    <scope>NUCLEOTIDE SEQUENCE</scope>
    <source>
        <strain evidence="12">HIS019</strain>
    </source>
</reference>
<feature type="compositionally biased region" description="Polar residues" evidence="10">
    <location>
        <begin position="544"/>
        <end position="573"/>
    </location>
</feature>